<gene>
    <name evidence="3" type="ORF">CH333_10005</name>
</gene>
<dbReference type="AlphaFoldDB" id="A0A235BQE7"/>
<dbReference type="PROSITE" id="PS50983">
    <property type="entry name" value="FE_B12_PBP"/>
    <property type="match status" value="1"/>
</dbReference>
<keyword evidence="1" id="KW-0732">Signal</keyword>
<dbReference type="SUPFAM" id="SSF53807">
    <property type="entry name" value="Helical backbone' metal receptor"/>
    <property type="match status" value="1"/>
</dbReference>
<dbReference type="EMBL" id="NOZQ01000215">
    <property type="protein sequence ID" value="OYD13785.1"/>
    <property type="molecule type" value="Genomic_DNA"/>
</dbReference>
<dbReference type="InterPro" id="IPR054828">
    <property type="entry name" value="Vit_B12_bind_prot"/>
</dbReference>
<dbReference type="Gene3D" id="3.40.50.1980">
    <property type="entry name" value="Nitrogenase molybdenum iron protein domain"/>
    <property type="match status" value="2"/>
</dbReference>
<evidence type="ECO:0000313" key="3">
    <source>
        <dbReference type="EMBL" id="OYD13785.1"/>
    </source>
</evidence>
<comment type="caution">
    <text evidence="3">The sequence shown here is derived from an EMBL/GenBank/DDBJ whole genome shotgun (WGS) entry which is preliminary data.</text>
</comment>
<dbReference type="InterPro" id="IPR050902">
    <property type="entry name" value="ABC_Transporter_SBP"/>
</dbReference>
<dbReference type="PANTHER" id="PTHR30535">
    <property type="entry name" value="VITAMIN B12-BINDING PROTEIN"/>
    <property type="match status" value="1"/>
</dbReference>
<proteinExistence type="predicted"/>
<evidence type="ECO:0000259" key="2">
    <source>
        <dbReference type="PROSITE" id="PS50983"/>
    </source>
</evidence>
<accession>A0A235BQE7</accession>
<protein>
    <recommendedName>
        <fullName evidence="2">Fe/B12 periplasmic-binding domain-containing protein</fullName>
    </recommendedName>
</protein>
<dbReference type="NCBIfam" id="NF038402">
    <property type="entry name" value="TroA_like"/>
    <property type="match status" value="1"/>
</dbReference>
<dbReference type="PANTHER" id="PTHR30535:SF34">
    <property type="entry name" value="MOLYBDATE-BINDING PROTEIN MOLA"/>
    <property type="match status" value="1"/>
</dbReference>
<feature type="domain" description="Fe/B12 periplasmic-binding" evidence="2">
    <location>
        <begin position="30"/>
        <end position="276"/>
    </location>
</feature>
<evidence type="ECO:0000313" key="4">
    <source>
        <dbReference type="Proteomes" id="UP000215215"/>
    </source>
</evidence>
<sequence>MRNKNMLTGIGNLAFYILTLNLCGATATPRTVSLVPSVTEIIYALGGENALLGIVDPEGYPEGIDKPIVGRFSSPNFERICALSPDIVFIENGEQERFQRPLKSLGIEVATVAPKNIEEIFGAIIEVGKIIGREDHALTLVDSLKNELAKTRKLVDGVKERKTVFFELSETPLITVGKGSFINELIEEAGGINITSDIESPYPVVSQELVVNRNPEVIIMAHENGTNPKSRMGWKKTEAVKNDRIVEDVNLNLLLRPGPRVIEAIRTLIYAIHGHL</sequence>
<name>A0A235BQE7_UNCW3</name>
<dbReference type="InterPro" id="IPR002491">
    <property type="entry name" value="ABC_transptr_periplasmic_BD"/>
</dbReference>
<evidence type="ECO:0000256" key="1">
    <source>
        <dbReference type="ARBA" id="ARBA00022729"/>
    </source>
</evidence>
<dbReference type="Pfam" id="PF01497">
    <property type="entry name" value="Peripla_BP_2"/>
    <property type="match status" value="1"/>
</dbReference>
<organism evidence="3 4">
    <name type="scientific">candidate division WOR-3 bacterium JGI_Cruoil_03_44_89</name>
    <dbReference type="NCBI Taxonomy" id="1973748"/>
    <lineage>
        <taxon>Bacteria</taxon>
        <taxon>Bacteria division WOR-3</taxon>
    </lineage>
</organism>
<reference evidence="3 4" key="1">
    <citation type="submission" date="2017-07" db="EMBL/GenBank/DDBJ databases">
        <title>Recovery of genomes from metagenomes via a dereplication, aggregation, and scoring strategy.</title>
        <authorList>
            <person name="Sieber C.M."/>
            <person name="Probst A.J."/>
            <person name="Sharrar A."/>
            <person name="Thomas B.C."/>
            <person name="Hess M."/>
            <person name="Tringe S.G."/>
            <person name="Banfield J.F."/>
        </authorList>
    </citation>
    <scope>NUCLEOTIDE SEQUENCE [LARGE SCALE GENOMIC DNA]</scope>
    <source>
        <strain evidence="3">JGI_Cruoil_03_44_89</strain>
    </source>
</reference>
<dbReference type="Proteomes" id="UP000215215">
    <property type="component" value="Unassembled WGS sequence"/>
</dbReference>
<dbReference type="GO" id="GO:0071281">
    <property type="term" value="P:cellular response to iron ion"/>
    <property type="evidence" value="ECO:0007669"/>
    <property type="project" value="TreeGrafter"/>
</dbReference>